<evidence type="ECO:0000313" key="1">
    <source>
        <dbReference type="EMBL" id="DAD97823.1"/>
    </source>
</evidence>
<organism evidence="1">
    <name type="scientific">Myoviridae sp. ctkmZ20</name>
    <dbReference type="NCBI Taxonomy" id="2825166"/>
    <lineage>
        <taxon>Viruses</taxon>
        <taxon>Duplodnaviria</taxon>
        <taxon>Heunggongvirae</taxon>
        <taxon>Uroviricota</taxon>
        <taxon>Caudoviricetes</taxon>
    </lineage>
</organism>
<reference evidence="1" key="1">
    <citation type="journal article" date="2021" name="Proc. Natl. Acad. Sci. U.S.A.">
        <title>A Catalog of Tens of Thousands of Viruses from Human Metagenomes Reveals Hidden Associations with Chronic Diseases.</title>
        <authorList>
            <person name="Tisza M.J."/>
            <person name="Buck C.B."/>
        </authorList>
    </citation>
    <scope>NUCLEOTIDE SEQUENCE</scope>
    <source>
        <strain evidence="1">CtkmZ20</strain>
    </source>
</reference>
<dbReference type="EMBL" id="BK015248">
    <property type="protein sequence ID" value="DAD97823.1"/>
    <property type="molecule type" value="Genomic_DNA"/>
</dbReference>
<protein>
    <submittedName>
        <fullName evidence="1">Uncharacterized protein</fullName>
    </submittedName>
</protein>
<sequence>MNNSNELSTKLVQSLPTECSQAVAKYGKQYALFLDKYPTLQNRTDAITSVYDSVARGGMSFVCIDKYFKEGASEFWIKIMLIDLFMVIGAIDSTTPYQFKAMAQRIRQEYYHLTPSELTRFFYEFSMGEYGEIYVGKTVNPQKLFIALEKYMCKLYEKRAEIDSQKLAEKQKKEDEESRRNAISYEEHCRLKGVDIEKSPLEKLKRKLEKESKRDRNGRRK</sequence>
<accession>A0A8S5NTX7</accession>
<proteinExistence type="predicted"/>
<name>A0A8S5NTX7_9CAUD</name>